<keyword evidence="2" id="KW-0472">Membrane</keyword>
<evidence type="ECO:0000313" key="6">
    <source>
        <dbReference type="Proteomes" id="UP001152797"/>
    </source>
</evidence>
<feature type="region of interest" description="Disordered" evidence="1">
    <location>
        <begin position="663"/>
        <end position="718"/>
    </location>
</feature>
<keyword evidence="5" id="KW-0808">Transferase</keyword>
<reference evidence="3" key="1">
    <citation type="submission" date="2022-10" db="EMBL/GenBank/DDBJ databases">
        <authorList>
            <person name="Chen Y."/>
            <person name="Dougan E. K."/>
            <person name="Chan C."/>
            <person name="Rhodes N."/>
            <person name="Thang M."/>
        </authorList>
    </citation>
    <scope>NUCLEOTIDE SEQUENCE</scope>
</reference>
<proteinExistence type="predicted"/>
<organism evidence="3">
    <name type="scientific">Cladocopium goreaui</name>
    <dbReference type="NCBI Taxonomy" id="2562237"/>
    <lineage>
        <taxon>Eukaryota</taxon>
        <taxon>Sar</taxon>
        <taxon>Alveolata</taxon>
        <taxon>Dinophyceae</taxon>
        <taxon>Suessiales</taxon>
        <taxon>Symbiodiniaceae</taxon>
        <taxon>Cladocopium</taxon>
    </lineage>
</organism>
<dbReference type="EMBL" id="CAMXCT030005580">
    <property type="protein sequence ID" value="CAL4800093.1"/>
    <property type="molecule type" value="Genomic_DNA"/>
</dbReference>
<evidence type="ECO:0000256" key="1">
    <source>
        <dbReference type="SAM" id="MobiDB-lite"/>
    </source>
</evidence>
<keyword evidence="5" id="KW-0695">RNA-directed DNA polymerase</keyword>
<evidence type="ECO:0000256" key="2">
    <source>
        <dbReference type="SAM" id="Phobius"/>
    </source>
</evidence>
<keyword evidence="6" id="KW-1185">Reference proteome</keyword>
<comment type="caution">
    <text evidence="3">The sequence shown here is derived from an EMBL/GenBank/DDBJ whole genome shotgun (WGS) entry which is preliminary data.</text>
</comment>
<gene>
    <name evidence="3" type="ORF">C1SCF055_LOCUS37810</name>
</gene>
<keyword evidence="5" id="KW-0548">Nucleotidyltransferase</keyword>
<feature type="transmembrane region" description="Helical" evidence="2">
    <location>
        <begin position="191"/>
        <end position="219"/>
    </location>
</feature>
<evidence type="ECO:0000313" key="3">
    <source>
        <dbReference type="EMBL" id="CAI4012781.1"/>
    </source>
</evidence>
<evidence type="ECO:0000313" key="5">
    <source>
        <dbReference type="EMBL" id="CAL4800093.1"/>
    </source>
</evidence>
<dbReference type="EMBL" id="CAMXCT020005580">
    <property type="protein sequence ID" value="CAL1166156.1"/>
    <property type="molecule type" value="Genomic_DNA"/>
</dbReference>
<sequence>MALQILQISLMGIIQVVATILLSVSNKDSAWNEHSLAGPIMFSFFRTLQTHAVLSKLMIEPFPQRAFNELGPLLWICTISQVVFAPCLLPLTSCLIPLHTEGDLMAYHLLELASRLGILLLSCTLMACLARAERLDAFIRTGYTGLHFVLPSLSFYALALSQCELGYAATSATFVLAANRDMPCPAMTSNLAYLFAAVHIVAMISQWLCLPWILTKFIYRHVQDCYGMGIHKVMHGKRYWKILDDICIAVSTLFATALGEAGMTYCMFATEGSYAILTRVTQAYSFLSGNLMVHFKSQMALNILCLCSGNLFTDFLIDFFSEFLAQDLDHASMICRATILSLSLAHMLLVTSMALLENRVALVVNTRLLSAPADGWTVRLSRMVQGFGSFHSKILLHGVTSTVHYILYRSTTLRLTEVRDMVNQAVEQILVARKSQVMSRLNMKGCRRSLTQEDDQAIEALLQSDLIAPHELVSTVEDMCSGDFIYRQGTKKSSTVAESEDEEPKTPNENIPHKAKKALAAATKKNSKPKHIRRRFHEAQAECARSTAKLLTEADSLNRRLGRIWMISTENSKLIPAYLDKAETLHGLLQRIHDFLGEERDARHPAVENFLDEVISQTRDWNSQVENLTRQRGAKDKDPRGVAASEAELDHELRNLFQDEAESSVTMAPDDDKSSSTAHISLRPGPERPRVKLPFNRIDFQSRTQPAPSRYPDLDWHR</sequence>
<dbReference type="GO" id="GO:0003964">
    <property type="term" value="F:RNA-directed DNA polymerase activity"/>
    <property type="evidence" value="ECO:0007669"/>
    <property type="project" value="UniProtKB-KW"/>
</dbReference>
<keyword evidence="2" id="KW-0812">Transmembrane</keyword>
<feature type="region of interest" description="Disordered" evidence="1">
    <location>
        <begin position="491"/>
        <end position="512"/>
    </location>
</feature>
<dbReference type="AlphaFoldDB" id="A0A9P1DNM5"/>
<feature type="transmembrane region" description="Helical" evidence="2">
    <location>
        <begin position="5"/>
        <end position="24"/>
    </location>
</feature>
<feature type="transmembrane region" description="Helical" evidence="2">
    <location>
        <begin position="239"/>
        <end position="258"/>
    </location>
</feature>
<evidence type="ECO:0000313" key="4">
    <source>
        <dbReference type="EMBL" id="CAL1166156.1"/>
    </source>
</evidence>
<feature type="transmembrane region" description="Helical" evidence="2">
    <location>
        <begin position="112"/>
        <end position="132"/>
    </location>
</feature>
<dbReference type="EMBL" id="CAMXCT010005580">
    <property type="protein sequence ID" value="CAI4012781.1"/>
    <property type="molecule type" value="Genomic_DNA"/>
</dbReference>
<name>A0A9P1DNM5_9DINO</name>
<dbReference type="Proteomes" id="UP001152797">
    <property type="component" value="Unassembled WGS sequence"/>
</dbReference>
<protein>
    <submittedName>
        <fullName evidence="5">Reverse transcriptase domain-containing protein</fullName>
    </submittedName>
</protein>
<keyword evidence="2" id="KW-1133">Transmembrane helix</keyword>
<feature type="region of interest" description="Disordered" evidence="1">
    <location>
        <begin position="625"/>
        <end position="645"/>
    </location>
</feature>
<accession>A0A9P1DNM5</accession>
<reference evidence="4" key="2">
    <citation type="submission" date="2024-04" db="EMBL/GenBank/DDBJ databases">
        <authorList>
            <person name="Chen Y."/>
            <person name="Shah S."/>
            <person name="Dougan E. K."/>
            <person name="Thang M."/>
            <person name="Chan C."/>
        </authorList>
    </citation>
    <scope>NUCLEOTIDE SEQUENCE [LARGE SCALE GENOMIC DNA]</scope>
</reference>
<feature type="transmembrane region" description="Helical" evidence="2">
    <location>
        <begin position="71"/>
        <end position="92"/>
    </location>
</feature>